<proteinExistence type="predicted"/>
<sequence length="401" mass="44275">MSDAEFEDYCAKERVRQRGLGCCVPEADHQADYHLWRRTARAFFDRQQRETASKGARHKAPPPSDGSANKQTRAEDPLVREMAERLEHHLDNQFFASALTGAGDTPPEEFPMPTQGEDMRGLLATLEVSLRLGLTCADNQAVRQVALSGIQNHVTLMNKGIVAFQRGKYPSVFLLLNLLSLSAVFQKWPKTDAGTRKKVLESAAAICNHIRSPQSEALQATFHSVTDAQDAALLLPRIGELVTCIPYDFPTVCRPALCAVQPDAYREPAGSLVLGPPAPPAKRQRAVEEDVCVGEIVSHPTAPRQPASKPAGEYPCGSKYHPRYANKKATASKSCCFCSTCHLLEVLFNGVTTNCSWNHWPTRTKVGFHLKLFPEAKELALKQLALLERGIPLKRFDTIPL</sequence>
<keyword evidence="3" id="KW-1185">Reference proteome</keyword>
<dbReference type="EMBL" id="ATMH01007904">
    <property type="protein sequence ID" value="EPY23054.1"/>
    <property type="molecule type" value="Genomic_DNA"/>
</dbReference>
<evidence type="ECO:0000256" key="1">
    <source>
        <dbReference type="SAM" id="MobiDB-lite"/>
    </source>
</evidence>
<protein>
    <submittedName>
        <fullName evidence="2">Uncharacterized protein</fullName>
    </submittedName>
</protein>
<comment type="caution">
    <text evidence="2">The sequence shown here is derived from an EMBL/GenBank/DDBJ whole genome shotgun (WGS) entry which is preliminary data.</text>
</comment>
<gene>
    <name evidence="2" type="ORF">STCU_07904</name>
</gene>
<evidence type="ECO:0000313" key="2">
    <source>
        <dbReference type="EMBL" id="EPY23054.1"/>
    </source>
</evidence>
<feature type="region of interest" description="Disordered" evidence="1">
    <location>
        <begin position="47"/>
        <end position="74"/>
    </location>
</feature>
<accession>S9U2P2</accession>
<evidence type="ECO:0000313" key="3">
    <source>
        <dbReference type="Proteomes" id="UP000015354"/>
    </source>
</evidence>
<name>S9U2P2_9TRYP</name>
<dbReference type="AlphaFoldDB" id="S9U2P2"/>
<organism evidence="2 3">
    <name type="scientific">Strigomonas culicis</name>
    <dbReference type="NCBI Taxonomy" id="28005"/>
    <lineage>
        <taxon>Eukaryota</taxon>
        <taxon>Discoba</taxon>
        <taxon>Euglenozoa</taxon>
        <taxon>Kinetoplastea</taxon>
        <taxon>Metakinetoplastina</taxon>
        <taxon>Trypanosomatida</taxon>
        <taxon>Trypanosomatidae</taxon>
        <taxon>Strigomonadinae</taxon>
        <taxon>Strigomonas</taxon>
    </lineage>
</organism>
<dbReference type="OrthoDB" id="272540at2759"/>
<reference evidence="2 3" key="1">
    <citation type="journal article" date="2013" name="PLoS ONE">
        <title>Predicting the Proteins of Angomonas deanei, Strigomonas culicis and Their Respective Endosymbionts Reveals New Aspects of the Trypanosomatidae Family.</title>
        <authorList>
            <person name="Motta M.C."/>
            <person name="Martins A.C."/>
            <person name="de Souza S.S."/>
            <person name="Catta-Preta C.M."/>
            <person name="Silva R."/>
            <person name="Klein C.C."/>
            <person name="de Almeida L.G."/>
            <person name="de Lima Cunha O."/>
            <person name="Ciapina L.P."/>
            <person name="Brocchi M."/>
            <person name="Colabardini A.C."/>
            <person name="de Araujo Lima B."/>
            <person name="Machado C.R."/>
            <person name="de Almeida Soares C.M."/>
            <person name="Probst C.M."/>
            <person name="de Menezes C.B."/>
            <person name="Thompson C.E."/>
            <person name="Bartholomeu D.C."/>
            <person name="Gradia D.F."/>
            <person name="Pavoni D.P."/>
            <person name="Grisard E.C."/>
            <person name="Fantinatti-Garboggini F."/>
            <person name="Marchini F.K."/>
            <person name="Rodrigues-Luiz G.F."/>
            <person name="Wagner G."/>
            <person name="Goldman G.H."/>
            <person name="Fietto J.L."/>
            <person name="Elias M.C."/>
            <person name="Goldman M.H."/>
            <person name="Sagot M.F."/>
            <person name="Pereira M."/>
            <person name="Stoco P.H."/>
            <person name="de Mendonca-Neto R.P."/>
            <person name="Teixeira S.M."/>
            <person name="Maciel T.E."/>
            <person name="de Oliveira Mendes T.A."/>
            <person name="Urmenyi T.P."/>
            <person name="de Souza W."/>
            <person name="Schenkman S."/>
            <person name="de Vasconcelos A.T."/>
        </authorList>
    </citation>
    <scope>NUCLEOTIDE SEQUENCE [LARGE SCALE GENOMIC DNA]</scope>
</reference>
<dbReference type="Proteomes" id="UP000015354">
    <property type="component" value="Unassembled WGS sequence"/>
</dbReference>